<dbReference type="InterPro" id="IPR027038">
    <property type="entry name" value="RanGap"/>
</dbReference>
<sequence>DAGANHIANALVEQAARTPPSAATSPLSPHHCPGTGGYEGRGLAVLVLWNNQLTRNGANHLGRALRSSSSLCVLNVGRNALGAKAVRALRSLGALACLGLQAARLGADAARPLADMIRARTQLQRLDLRDNRLGGAGLQAILAAMRENTTLTQIDLDDDAEWSSSLHAEPDALESAERARLAREIRALCRRNEPAEPRPHRKISLTCHSACLARVTTVILSIVVYERISTDPDCSCYDCAQSIQSLEEERRREKLRSPSPSPAPSPAGSPVPHHSRFSIKHYLVCSILRQVTPVNDRDSVPASPRPSPSRFRVVQWVSHQRAEGDNRPLTIAISEESASAPLASLMGIGYPMEVGSDPWRGRGGSVLIIMIVSEPPSIQVNSMATSPKPVKSSRFSVTRNYDTAYNTKSIPVKTVESNNDTGSANLRNSSDSTDESTDAGDEVQPLADNKYEDKTEEVTHKEELTIKGDDRILSSETRVIKNSTEVSDVEKTDVQIEVTLKKERIADDVDSSCNVVNSVNNDFAKVHTDQNDECGVNVESSVVEEFKNIDDINLEHNEEVTARDCEALKQIEALTEDLGNLIQEMKDRSKTSLVRKQTDGEREKKEIDTCVKSDGTQTDILDSESIVSKIDPPKCRDDISVPVSIVNEHNLALKKNKSESSLDSPDLEVSRLMNRKETSAFCDSSSSLEISGSSIESLNTSDLQQNNISRIIISQPEVQAYSLENTELDRRKPDLSTESSLDSNTSEITPVNTENFLNTSISSNESVSPIIFGKRKLHGSISSLEASVSSLDSARGENKEKVMVTSADSGIEHSLHQAAEANPESHSSNGTLTNNFSTKENLHVSEEKRKISGELFQNVQDTLTLSPKRTSSLLDVPALKNKSLERMRKISWVAPSSSFHIPKPEPEPPKVESKLSSNLEKLLSLFHHPSSLFSRSQSDDEKKSSTPPRKDSSSLAGSFWVWTPGYTDKVERDPPTSSHDGDSSPENATDSSTLSERVQVSFVDESFSKRLESKTPSTDTDNTLSEFHRFP</sequence>
<dbReference type="PANTHER" id="PTHR24113">
    <property type="entry name" value="RAN GTPASE-ACTIVATING PROTEIN 1"/>
    <property type="match status" value="1"/>
</dbReference>
<feature type="compositionally biased region" description="Acidic residues" evidence="4">
    <location>
        <begin position="432"/>
        <end position="441"/>
    </location>
</feature>
<feature type="compositionally biased region" description="Pro residues" evidence="4">
    <location>
        <begin position="259"/>
        <end position="269"/>
    </location>
</feature>
<gene>
    <name evidence="5" type="primary">ppp1r37</name>
    <name evidence="5" type="ORF">EVAR_72662_1</name>
</gene>
<evidence type="ECO:0000313" key="6">
    <source>
        <dbReference type="Proteomes" id="UP000299102"/>
    </source>
</evidence>
<dbReference type="OrthoDB" id="10034042at2759"/>
<dbReference type="GO" id="GO:0005829">
    <property type="term" value="C:cytosol"/>
    <property type="evidence" value="ECO:0007669"/>
    <property type="project" value="TreeGrafter"/>
</dbReference>
<name>A0A4C1TNG5_EUMVA</name>
<dbReference type="GO" id="GO:0005634">
    <property type="term" value="C:nucleus"/>
    <property type="evidence" value="ECO:0007669"/>
    <property type="project" value="TreeGrafter"/>
</dbReference>
<feature type="region of interest" description="Disordered" evidence="4">
    <location>
        <begin position="412"/>
        <end position="458"/>
    </location>
</feature>
<evidence type="ECO:0000256" key="1">
    <source>
        <dbReference type="ARBA" id="ARBA00022468"/>
    </source>
</evidence>
<dbReference type="Proteomes" id="UP000299102">
    <property type="component" value="Unassembled WGS sequence"/>
</dbReference>
<proteinExistence type="predicted"/>
<feature type="compositionally biased region" description="Polar residues" evidence="4">
    <location>
        <begin position="984"/>
        <end position="998"/>
    </location>
</feature>
<dbReference type="SMART" id="SM00368">
    <property type="entry name" value="LRR_RI"/>
    <property type="match status" value="3"/>
</dbReference>
<feature type="non-terminal residue" evidence="5">
    <location>
        <position position="1"/>
    </location>
</feature>
<dbReference type="AlphaFoldDB" id="A0A4C1TNG5"/>
<feature type="region of interest" description="Disordered" evidence="4">
    <location>
        <begin position="248"/>
        <end position="273"/>
    </location>
</feature>
<evidence type="ECO:0000256" key="3">
    <source>
        <dbReference type="ARBA" id="ARBA00022737"/>
    </source>
</evidence>
<keyword evidence="3" id="KW-0677">Repeat</keyword>
<evidence type="ECO:0000313" key="5">
    <source>
        <dbReference type="EMBL" id="GBP15420.1"/>
    </source>
</evidence>
<feature type="compositionally biased region" description="Basic and acidic residues" evidence="4">
    <location>
        <begin position="449"/>
        <end position="458"/>
    </location>
</feature>
<keyword evidence="1" id="KW-0343">GTPase activation</keyword>
<evidence type="ECO:0000256" key="4">
    <source>
        <dbReference type="SAM" id="MobiDB-lite"/>
    </source>
</evidence>
<dbReference type="GO" id="GO:0005096">
    <property type="term" value="F:GTPase activator activity"/>
    <property type="evidence" value="ECO:0007669"/>
    <property type="project" value="UniProtKB-KW"/>
</dbReference>
<feature type="compositionally biased region" description="Polar residues" evidence="4">
    <location>
        <begin position="1014"/>
        <end position="1025"/>
    </location>
</feature>
<dbReference type="GO" id="GO:0048471">
    <property type="term" value="C:perinuclear region of cytoplasm"/>
    <property type="evidence" value="ECO:0007669"/>
    <property type="project" value="TreeGrafter"/>
</dbReference>
<feature type="compositionally biased region" description="Polar residues" evidence="4">
    <location>
        <begin position="412"/>
        <end position="431"/>
    </location>
</feature>
<feature type="compositionally biased region" description="Basic and acidic residues" evidence="4">
    <location>
        <begin position="968"/>
        <end position="982"/>
    </location>
</feature>
<dbReference type="Gene3D" id="3.80.10.10">
    <property type="entry name" value="Ribonuclease Inhibitor"/>
    <property type="match status" value="2"/>
</dbReference>
<dbReference type="EMBL" id="BGZK01005776">
    <property type="protein sequence ID" value="GBP15420.1"/>
    <property type="molecule type" value="Genomic_DNA"/>
</dbReference>
<reference evidence="5 6" key="1">
    <citation type="journal article" date="2019" name="Commun. Biol.">
        <title>The bagworm genome reveals a unique fibroin gene that provides high tensile strength.</title>
        <authorList>
            <person name="Kono N."/>
            <person name="Nakamura H."/>
            <person name="Ohtoshi R."/>
            <person name="Tomita M."/>
            <person name="Numata K."/>
            <person name="Arakawa K."/>
        </authorList>
    </citation>
    <scope>NUCLEOTIDE SEQUENCE [LARGE SCALE GENOMIC DNA]</scope>
</reference>
<feature type="non-terminal residue" evidence="5">
    <location>
        <position position="1031"/>
    </location>
</feature>
<accession>A0A4C1TNG5</accession>
<keyword evidence="6" id="KW-1185">Reference proteome</keyword>
<dbReference type="PANTHER" id="PTHR24113:SF12">
    <property type="entry name" value="RAN GTPASE-ACTIVATING PROTEIN 1"/>
    <property type="match status" value="1"/>
</dbReference>
<feature type="compositionally biased region" description="Basic and acidic residues" evidence="4">
    <location>
        <begin position="937"/>
        <end position="952"/>
    </location>
</feature>
<feature type="region of interest" description="Disordered" evidence="4">
    <location>
        <begin position="933"/>
        <end position="1031"/>
    </location>
</feature>
<dbReference type="GO" id="GO:0006913">
    <property type="term" value="P:nucleocytoplasmic transport"/>
    <property type="evidence" value="ECO:0007669"/>
    <property type="project" value="TreeGrafter"/>
</dbReference>
<dbReference type="GO" id="GO:0031267">
    <property type="term" value="F:small GTPase binding"/>
    <property type="evidence" value="ECO:0007669"/>
    <property type="project" value="TreeGrafter"/>
</dbReference>
<comment type="caution">
    <text evidence="5">The sequence shown here is derived from an EMBL/GenBank/DDBJ whole genome shotgun (WGS) entry which is preliminary data.</text>
</comment>
<dbReference type="InterPro" id="IPR032675">
    <property type="entry name" value="LRR_dom_sf"/>
</dbReference>
<evidence type="ECO:0000256" key="2">
    <source>
        <dbReference type="ARBA" id="ARBA00022614"/>
    </source>
</evidence>
<keyword evidence="2" id="KW-0433">Leucine-rich repeat</keyword>
<organism evidence="5 6">
    <name type="scientific">Eumeta variegata</name>
    <name type="common">Bagworm moth</name>
    <name type="synonym">Eumeta japonica</name>
    <dbReference type="NCBI Taxonomy" id="151549"/>
    <lineage>
        <taxon>Eukaryota</taxon>
        <taxon>Metazoa</taxon>
        <taxon>Ecdysozoa</taxon>
        <taxon>Arthropoda</taxon>
        <taxon>Hexapoda</taxon>
        <taxon>Insecta</taxon>
        <taxon>Pterygota</taxon>
        <taxon>Neoptera</taxon>
        <taxon>Endopterygota</taxon>
        <taxon>Lepidoptera</taxon>
        <taxon>Glossata</taxon>
        <taxon>Ditrysia</taxon>
        <taxon>Tineoidea</taxon>
        <taxon>Psychidae</taxon>
        <taxon>Oiketicinae</taxon>
        <taxon>Eumeta</taxon>
    </lineage>
</organism>
<protein>
    <submittedName>
        <fullName evidence="5">Protein phosphatase 1 regulatory subunit 37</fullName>
    </submittedName>
</protein>
<dbReference type="SUPFAM" id="SSF52047">
    <property type="entry name" value="RNI-like"/>
    <property type="match status" value="1"/>
</dbReference>